<dbReference type="EMBL" id="FOZN01000001">
    <property type="protein sequence ID" value="SFS03215.1"/>
    <property type="molecule type" value="Genomic_DNA"/>
</dbReference>
<dbReference type="RefSeq" id="WP_092915898.1">
    <property type="nucleotide sequence ID" value="NZ_FOZN01000001.1"/>
</dbReference>
<comment type="caution">
    <text evidence="2">The sequence shown here is derived from an EMBL/GenBank/DDBJ whole genome shotgun (WGS) entry which is preliminary data.</text>
</comment>
<evidence type="ECO:0000256" key="1">
    <source>
        <dbReference type="SAM" id="Phobius"/>
    </source>
</evidence>
<proteinExistence type="predicted"/>
<feature type="transmembrane region" description="Helical" evidence="1">
    <location>
        <begin position="213"/>
        <end position="246"/>
    </location>
</feature>
<keyword evidence="3" id="KW-1185">Reference proteome</keyword>
<gene>
    <name evidence="2" type="ORF">SAMN04487783_0725</name>
</gene>
<evidence type="ECO:0000313" key="3">
    <source>
        <dbReference type="Proteomes" id="UP000198506"/>
    </source>
</evidence>
<sequence>MAHWPYTNQSRWIIEFEGDGDEIWTQGNEVWQLGYRMELAAGTLRELASGDDGQQGDAVDALRKKVGDADDKLTLAAELYKPLGTALKTYGNEVRNTIKSQVDTACQDARDKWNLYDGLPGDKDGTDYFLGIGKPEEGSDEEAEQEAKDQAKLAAWEDWEDAAGVYDTAYDTWEDAWEKAIGTIEDAFSDDLKDSTWEDWKGRINIALEILKWAGLVVGIAALIIGGPIVAAIAAAIAVATLVLTVVMALDGDGSWGDVAWAAVDLIPFGKAGKLFKGDKAGFARDMFANFGTKQRVVTDGVTKIEPNVYQKGWSAVKDFGQSGANKTGWQKWAGEGANTGWQDSVVKSITGKNISDWSDTADGMPGSIYEMYHSKVGHYLKIEGWGNTIYNQVTGDDRESLRNRNPVVKTVW</sequence>
<evidence type="ECO:0000313" key="2">
    <source>
        <dbReference type="EMBL" id="SFS03215.1"/>
    </source>
</evidence>
<keyword evidence="1" id="KW-1133">Transmembrane helix</keyword>
<name>A0AA94HL43_9MICO</name>
<protein>
    <submittedName>
        <fullName evidence="2">Uncharacterized protein</fullName>
    </submittedName>
</protein>
<organism evidence="2 3">
    <name type="scientific">Agrococcus baldri</name>
    <dbReference type="NCBI Taxonomy" id="153730"/>
    <lineage>
        <taxon>Bacteria</taxon>
        <taxon>Bacillati</taxon>
        <taxon>Actinomycetota</taxon>
        <taxon>Actinomycetes</taxon>
        <taxon>Micrococcales</taxon>
        <taxon>Microbacteriaceae</taxon>
        <taxon>Agrococcus</taxon>
    </lineage>
</organism>
<dbReference type="AlphaFoldDB" id="A0AA94HL43"/>
<keyword evidence="1" id="KW-0472">Membrane</keyword>
<keyword evidence="1" id="KW-0812">Transmembrane</keyword>
<dbReference type="Proteomes" id="UP000198506">
    <property type="component" value="Unassembled WGS sequence"/>
</dbReference>
<accession>A0AA94HL43</accession>
<reference evidence="2 3" key="1">
    <citation type="submission" date="2016-10" db="EMBL/GenBank/DDBJ databases">
        <authorList>
            <person name="Varghese N."/>
            <person name="Submissions S."/>
        </authorList>
    </citation>
    <scope>NUCLEOTIDE SEQUENCE [LARGE SCALE GENOMIC DNA]</scope>
    <source>
        <strain evidence="2 3">IAM 15147</strain>
    </source>
</reference>